<accession>W4KQH3</accession>
<keyword evidence="3" id="KW-1185">Reference proteome</keyword>
<evidence type="ECO:0000313" key="3">
    <source>
        <dbReference type="Proteomes" id="UP000030671"/>
    </source>
</evidence>
<evidence type="ECO:0000256" key="1">
    <source>
        <dbReference type="SAM" id="SignalP"/>
    </source>
</evidence>
<feature type="chain" id="PRO_5004844400" evidence="1">
    <location>
        <begin position="29"/>
        <end position="167"/>
    </location>
</feature>
<dbReference type="eggNOG" id="ENOG502SR9E">
    <property type="taxonomic scope" value="Eukaryota"/>
</dbReference>
<feature type="signal peptide" evidence="1">
    <location>
        <begin position="1"/>
        <end position="28"/>
    </location>
</feature>
<dbReference type="RefSeq" id="XP_009541529.1">
    <property type="nucleotide sequence ID" value="XM_009543234.1"/>
</dbReference>
<dbReference type="OrthoDB" id="3245657at2759"/>
<sequence>MSFVGLPPSAARFCFVLSFFLRFSCIAAKLFNITIDDSGKDPVTGALIQYLPNLTFWHPSEQPCSGCTAHPDPTQAFDGTWHDSSFDPAIGNTVTYVYVPFTGTAIYVFGIVAHTSASPNANADQQFLIDSQVVGQFQLQPTGSTVYDYNVPIYVNESLPNGLHNLT</sequence>
<dbReference type="Gene3D" id="2.60.120.260">
    <property type="entry name" value="Galactose-binding domain-like"/>
    <property type="match status" value="1"/>
</dbReference>
<dbReference type="AlphaFoldDB" id="W4KQH3"/>
<evidence type="ECO:0000313" key="2">
    <source>
        <dbReference type="EMBL" id="ETW87655.1"/>
    </source>
</evidence>
<dbReference type="KEGG" id="hir:HETIRDRAFT_438056"/>
<dbReference type="Proteomes" id="UP000030671">
    <property type="component" value="Unassembled WGS sequence"/>
</dbReference>
<dbReference type="STRING" id="747525.W4KQH3"/>
<dbReference type="InParanoid" id="W4KQH3"/>
<keyword evidence="1" id="KW-0732">Signal</keyword>
<organism evidence="2 3">
    <name type="scientific">Heterobasidion irregulare (strain TC 32-1)</name>
    <dbReference type="NCBI Taxonomy" id="747525"/>
    <lineage>
        <taxon>Eukaryota</taxon>
        <taxon>Fungi</taxon>
        <taxon>Dikarya</taxon>
        <taxon>Basidiomycota</taxon>
        <taxon>Agaricomycotina</taxon>
        <taxon>Agaricomycetes</taxon>
        <taxon>Russulales</taxon>
        <taxon>Bondarzewiaceae</taxon>
        <taxon>Heterobasidion</taxon>
        <taxon>Heterobasidion annosum species complex</taxon>
    </lineage>
</organism>
<dbReference type="EMBL" id="KI925454">
    <property type="protein sequence ID" value="ETW87655.1"/>
    <property type="molecule type" value="Genomic_DNA"/>
</dbReference>
<dbReference type="HOGENOM" id="CLU_081164_0_1_1"/>
<reference evidence="2 3" key="1">
    <citation type="journal article" date="2012" name="New Phytol.">
        <title>Insight into trade-off between wood decay and parasitism from the genome of a fungal forest pathogen.</title>
        <authorList>
            <person name="Olson A."/>
            <person name="Aerts A."/>
            <person name="Asiegbu F."/>
            <person name="Belbahri L."/>
            <person name="Bouzid O."/>
            <person name="Broberg A."/>
            <person name="Canback B."/>
            <person name="Coutinho P.M."/>
            <person name="Cullen D."/>
            <person name="Dalman K."/>
            <person name="Deflorio G."/>
            <person name="van Diepen L.T."/>
            <person name="Dunand C."/>
            <person name="Duplessis S."/>
            <person name="Durling M."/>
            <person name="Gonthier P."/>
            <person name="Grimwood J."/>
            <person name="Fossdal C.G."/>
            <person name="Hansson D."/>
            <person name="Henrissat B."/>
            <person name="Hietala A."/>
            <person name="Himmelstrand K."/>
            <person name="Hoffmeister D."/>
            <person name="Hogberg N."/>
            <person name="James T.Y."/>
            <person name="Karlsson M."/>
            <person name="Kohler A."/>
            <person name="Kues U."/>
            <person name="Lee Y.H."/>
            <person name="Lin Y.C."/>
            <person name="Lind M."/>
            <person name="Lindquist E."/>
            <person name="Lombard V."/>
            <person name="Lucas S."/>
            <person name="Lunden K."/>
            <person name="Morin E."/>
            <person name="Murat C."/>
            <person name="Park J."/>
            <person name="Raffaello T."/>
            <person name="Rouze P."/>
            <person name="Salamov A."/>
            <person name="Schmutz J."/>
            <person name="Solheim H."/>
            <person name="Stahlberg J."/>
            <person name="Velez H."/>
            <person name="de Vries R.P."/>
            <person name="Wiebenga A."/>
            <person name="Woodward S."/>
            <person name="Yakovlev I."/>
            <person name="Garbelotto M."/>
            <person name="Martin F."/>
            <person name="Grigoriev I.V."/>
            <person name="Stenlid J."/>
        </authorList>
    </citation>
    <scope>NUCLEOTIDE SEQUENCE [LARGE SCALE GENOMIC DNA]</scope>
    <source>
        <strain evidence="2 3">TC 32-1</strain>
    </source>
</reference>
<dbReference type="GeneID" id="20675008"/>
<protein>
    <submittedName>
        <fullName evidence="2">Uncharacterized protein</fullName>
    </submittedName>
</protein>
<gene>
    <name evidence="2" type="ORF">HETIRDRAFT_438056</name>
</gene>
<name>W4KQH3_HETIT</name>
<feature type="non-terminal residue" evidence="2">
    <location>
        <position position="167"/>
    </location>
</feature>
<proteinExistence type="predicted"/>